<dbReference type="GO" id="GO:0004519">
    <property type="term" value="F:endonuclease activity"/>
    <property type="evidence" value="ECO:0007669"/>
    <property type="project" value="UniProtKB-KW"/>
</dbReference>
<evidence type="ECO:0000313" key="3">
    <source>
        <dbReference type="EMBL" id="WAU07036.1"/>
    </source>
</evidence>
<feature type="domain" description="Putative restriction endonuclease" evidence="1">
    <location>
        <begin position="10"/>
        <end position="167"/>
    </location>
</feature>
<proteinExistence type="predicted"/>
<gene>
    <name evidence="2" type="ORF">Sliba_52080</name>
    <name evidence="3" type="ORF">STRNI_005605</name>
</gene>
<organism evidence="2 4">
    <name type="scientific">Streptomyces nigrescens</name>
    <dbReference type="NCBI Taxonomy" id="1920"/>
    <lineage>
        <taxon>Bacteria</taxon>
        <taxon>Bacillati</taxon>
        <taxon>Actinomycetota</taxon>
        <taxon>Actinomycetes</taxon>
        <taxon>Kitasatosporales</taxon>
        <taxon>Streptomycetaceae</taxon>
        <taxon>Streptomyces</taxon>
    </lineage>
</organism>
<name>A0A640TRS0_STRNI</name>
<dbReference type="SUPFAM" id="SSF52980">
    <property type="entry name" value="Restriction endonuclease-like"/>
    <property type="match status" value="1"/>
</dbReference>
<dbReference type="Proteomes" id="UP000429552">
    <property type="component" value="Unassembled WGS sequence"/>
</dbReference>
<dbReference type="AlphaFoldDB" id="A0A640TRS0"/>
<dbReference type="Gene3D" id="3.90.1570.10">
    <property type="entry name" value="tt1808, chain A"/>
    <property type="match status" value="1"/>
</dbReference>
<dbReference type="CDD" id="cd06260">
    <property type="entry name" value="DUF820-like"/>
    <property type="match status" value="1"/>
</dbReference>
<dbReference type="PANTHER" id="PTHR35400">
    <property type="entry name" value="SLR1083 PROTEIN"/>
    <property type="match status" value="1"/>
</dbReference>
<dbReference type="EMBL" id="CP114203">
    <property type="protein sequence ID" value="WAU07036.1"/>
    <property type="molecule type" value="Genomic_DNA"/>
</dbReference>
<keyword evidence="3" id="KW-0540">Nuclease</keyword>
<sequence length="192" mass="21153">MAAAHDQHIEEYFAAFEPPEGFRAELLRREILLSSGTDIVHNRIVSEVTGQIPRDGRHRFATLHLSLPGELSKPQPDLVVLERGRGEGSGWLVPASDVTLLLEVVSLRSADRDYGLKRSIYAAGSVPAYLIIDPYDARCVLLTEPDGAGEDADYEVQRTVPFGVPLRIDALGTTLETSRFGTLPAVTRHRRP</sequence>
<reference evidence="2 4" key="1">
    <citation type="submission" date="2019-12" db="EMBL/GenBank/DDBJ databases">
        <title>Whole genome shotgun sequence of Streptomyces libani subsp. libani NBRC 13452.</title>
        <authorList>
            <person name="Ichikawa N."/>
            <person name="Kimura A."/>
            <person name="Kitahashi Y."/>
            <person name="Komaki H."/>
            <person name="Tamura T."/>
        </authorList>
    </citation>
    <scope>NUCLEOTIDE SEQUENCE [LARGE SCALE GENOMIC DNA]</scope>
    <source>
        <strain evidence="2 4">NBRC 13452</strain>
    </source>
</reference>
<evidence type="ECO:0000313" key="4">
    <source>
        <dbReference type="Proteomes" id="UP000429552"/>
    </source>
</evidence>
<evidence type="ECO:0000259" key="1">
    <source>
        <dbReference type="Pfam" id="PF05685"/>
    </source>
</evidence>
<dbReference type="InterPro" id="IPR012296">
    <property type="entry name" value="Nuclease_put_TT1808"/>
</dbReference>
<dbReference type="InterPro" id="IPR008538">
    <property type="entry name" value="Uma2"/>
</dbReference>
<keyword evidence="5" id="KW-1185">Reference proteome</keyword>
<dbReference type="InterPro" id="IPR011335">
    <property type="entry name" value="Restrct_endonuc-II-like"/>
</dbReference>
<protein>
    <submittedName>
        <fullName evidence="3">Uma2 family endonuclease</fullName>
    </submittedName>
</protein>
<reference evidence="3 5" key="2">
    <citation type="submission" date="2022-12" db="EMBL/GenBank/DDBJ databases">
        <authorList>
            <person name="Ruckert C."/>
            <person name="Busche T."/>
            <person name="Kalinowski J."/>
            <person name="Wittmann C."/>
        </authorList>
    </citation>
    <scope>NUCLEOTIDE SEQUENCE [LARGE SCALE GENOMIC DNA]</scope>
    <source>
        <strain evidence="3 5">DSM 40276</strain>
    </source>
</reference>
<evidence type="ECO:0000313" key="2">
    <source>
        <dbReference type="EMBL" id="GFE24755.1"/>
    </source>
</evidence>
<dbReference type="RefSeq" id="WP_159488284.1">
    <property type="nucleotide sequence ID" value="NZ_BLIP01000001.1"/>
</dbReference>
<accession>A0A640TRS0</accession>
<dbReference type="PANTHER" id="PTHR35400:SF3">
    <property type="entry name" value="SLL1072 PROTEIN"/>
    <property type="match status" value="1"/>
</dbReference>
<dbReference type="GeneID" id="301334757"/>
<dbReference type="EMBL" id="BLIP01000001">
    <property type="protein sequence ID" value="GFE24755.1"/>
    <property type="molecule type" value="Genomic_DNA"/>
</dbReference>
<keyword evidence="3" id="KW-0378">Hydrolase</keyword>
<evidence type="ECO:0000313" key="5">
    <source>
        <dbReference type="Proteomes" id="UP001210169"/>
    </source>
</evidence>
<dbReference type="Proteomes" id="UP001210169">
    <property type="component" value="Chromosome"/>
</dbReference>
<keyword evidence="3" id="KW-0255">Endonuclease</keyword>
<dbReference type="Pfam" id="PF05685">
    <property type="entry name" value="Uma2"/>
    <property type="match status" value="1"/>
</dbReference>